<comment type="caution">
    <text evidence="1">The sequence shown here is derived from an EMBL/GenBank/DDBJ whole genome shotgun (WGS) entry which is preliminary data.</text>
</comment>
<protein>
    <submittedName>
        <fullName evidence="1">Uncharacterized protein</fullName>
    </submittedName>
</protein>
<evidence type="ECO:0000313" key="1">
    <source>
        <dbReference type="EMBL" id="EMG19009.1"/>
    </source>
</evidence>
<sequence length="44" mass="5195">GNFSEAKQILVKLKEFGTIQKLVKKIRILELSIEKKWNHKLEDT</sequence>
<name>M3H3R7_LEPIT</name>
<organism evidence="1 2">
    <name type="scientific">Leptospira interrogans serovar Copenhageni str. LT2050</name>
    <dbReference type="NCBI Taxonomy" id="1001598"/>
    <lineage>
        <taxon>Bacteria</taxon>
        <taxon>Pseudomonadati</taxon>
        <taxon>Spirochaetota</taxon>
        <taxon>Spirochaetia</taxon>
        <taxon>Leptospirales</taxon>
        <taxon>Leptospiraceae</taxon>
        <taxon>Leptospira</taxon>
    </lineage>
</organism>
<dbReference type="EMBL" id="AFMD02000576">
    <property type="protein sequence ID" value="EMG19009.1"/>
    <property type="molecule type" value="Genomic_DNA"/>
</dbReference>
<reference evidence="1 2" key="1">
    <citation type="submission" date="2013-02" db="EMBL/GenBank/DDBJ databases">
        <authorList>
            <person name="Harkins D.M."/>
            <person name="Durkin A.S."/>
            <person name="Brinkac L.M."/>
            <person name="Haft D.H."/>
            <person name="Selengut J.D."/>
            <person name="Sanka R."/>
            <person name="DePew J."/>
            <person name="Purushe J."/>
            <person name="Tulsiani S.M."/>
            <person name="Graham G.C."/>
            <person name="Burns M.-A."/>
            <person name="Dohnt M.F."/>
            <person name="Smythe L.D."/>
            <person name="McKay D.B."/>
            <person name="Craig S.B."/>
            <person name="Vinetz J.M."/>
            <person name="Sutton G.G."/>
            <person name="Nierman W.C."/>
            <person name="Fouts D.E."/>
        </authorList>
    </citation>
    <scope>NUCLEOTIDE SEQUENCE [LARGE SCALE GENOMIC DNA]</scope>
    <source>
        <strain evidence="1 2">LT2050</strain>
    </source>
</reference>
<accession>M3H3R7</accession>
<feature type="non-terminal residue" evidence="1">
    <location>
        <position position="1"/>
    </location>
</feature>
<gene>
    <name evidence="1" type="ORF">LEP1GSC150_0255</name>
</gene>
<proteinExistence type="predicted"/>
<evidence type="ECO:0000313" key="2">
    <source>
        <dbReference type="Proteomes" id="UP000011778"/>
    </source>
</evidence>
<dbReference type="AlphaFoldDB" id="M3H3R7"/>
<dbReference type="Proteomes" id="UP000011778">
    <property type="component" value="Unassembled WGS sequence"/>
</dbReference>